<dbReference type="Pfam" id="PF05845">
    <property type="entry name" value="PhnH"/>
    <property type="match status" value="1"/>
</dbReference>
<comment type="caution">
    <text evidence="1">The sequence shown here is derived from an EMBL/GenBank/DDBJ whole genome shotgun (WGS) entry which is preliminary data.</text>
</comment>
<gene>
    <name evidence="1" type="primary">phnH</name>
    <name evidence="1" type="ORF">JDN41_11020</name>
</gene>
<dbReference type="GO" id="GO:0019634">
    <property type="term" value="P:organic phosphonate metabolic process"/>
    <property type="evidence" value="ECO:0007669"/>
    <property type="project" value="InterPro"/>
</dbReference>
<organism evidence="1 2">
    <name type="scientific">Rhodomicrobium udaipurense</name>
    <dbReference type="NCBI Taxonomy" id="1202716"/>
    <lineage>
        <taxon>Bacteria</taxon>
        <taxon>Pseudomonadati</taxon>
        <taxon>Pseudomonadota</taxon>
        <taxon>Alphaproteobacteria</taxon>
        <taxon>Hyphomicrobiales</taxon>
        <taxon>Hyphomicrobiaceae</taxon>
        <taxon>Rhodomicrobium</taxon>
    </lineage>
</organism>
<dbReference type="SUPFAM" id="SSF159709">
    <property type="entry name" value="PhnH-like"/>
    <property type="match status" value="1"/>
</dbReference>
<proteinExistence type="predicted"/>
<dbReference type="InterPro" id="IPR008772">
    <property type="entry name" value="Phosphonate_metab_PhnH"/>
</dbReference>
<dbReference type="PIRSF" id="PIRSF020680">
    <property type="entry name" value="PhnH"/>
    <property type="match status" value="1"/>
</dbReference>
<keyword evidence="2" id="KW-1185">Reference proteome</keyword>
<protein>
    <submittedName>
        <fullName evidence="1">Phosphonate C-P lyase system protein PhnH</fullName>
    </submittedName>
</protein>
<dbReference type="Gene3D" id="3.40.50.11310">
    <property type="entry name" value="Bacterial phosphonate metabolism protein PhnH"/>
    <property type="match status" value="1"/>
</dbReference>
<dbReference type="Proteomes" id="UP000623250">
    <property type="component" value="Unassembled WGS sequence"/>
</dbReference>
<name>A0A8I1GBK9_9HYPH</name>
<dbReference type="EMBL" id="JAEMUK010000029">
    <property type="protein sequence ID" value="MBJ7544083.1"/>
    <property type="molecule type" value="Genomic_DNA"/>
</dbReference>
<dbReference type="InterPro" id="IPR038058">
    <property type="entry name" value="PhnH-like_sp"/>
</dbReference>
<accession>A0A8I1GBK9</accession>
<evidence type="ECO:0000313" key="1">
    <source>
        <dbReference type="EMBL" id="MBJ7544083.1"/>
    </source>
</evidence>
<keyword evidence="1" id="KW-0456">Lyase</keyword>
<dbReference type="GO" id="GO:0016829">
    <property type="term" value="F:lyase activity"/>
    <property type="evidence" value="ECO:0007669"/>
    <property type="project" value="UniProtKB-KW"/>
</dbReference>
<dbReference type="RefSeq" id="WP_037236440.1">
    <property type="nucleotide sequence ID" value="NZ_JAEMUK010000029.1"/>
</dbReference>
<sequence>MPAISPAFANPVFDTQATFRAVMDAMARPGETRAVPAALTPPAPLSPSAAALALTLLDYETPFWLDAALAEVDDVARWLKFHTGATATANPEQAVFAFAADPLALPPLGAFSQGTPDFPDRSTTLILQVAAFTGGLPLTLSGPGVAGRRVFAPSPVPPDFAVDLRANTGRFPCGVDIIFAGPGSVAALPRSTRIATMRTDEDR</sequence>
<dbReference type="AlphaFoldDB" id="A0A8I1GBK9"/>
<dbReference type="NCBIfam" id="TIGR03292">
    <property type="entry name" value="PhnH_redo"/>
    <property type="match status" value="1"/>
</dbReference>
<evidence type="ECO:0000313" key="2">
    <source>
        <dbReference type="Proteomes" id="UP000623250"/>
    </source>
</evidence>
<reference evidence="1 2" key="1">
    <citation type="submission" date="2020-12" db="EMBL/GenBank/DDBJ databases">
        <title>Revised draft genomes of Rhodomicrobium vannielii ATCC 17100 and Rhodomicrobium udaipurense JA643.</title>
        <authorList>
            <person name="Conners E.M."/>
            <person name="Davenport E.J."/>
            <person name="Bose A."/>
        </authorList>
    </citation>
    <scope>NUCLEOTIDE SEQUENCE [LARGE SCALE GENOMIC DNA]</scope>
    <source>
        <strain evidence="1 2">JA643</strain>
    </source>
</reference>